<proteinExistence type="predicted"/>
<dbReference type="EMBL" id="VSWC01000001">
    <property type="protein sequence ID" value="KAA1118969.1"/>
    <property type="molecule type" value="Genomic_DNA"/>
</dbReference>
<name>A0A5B0R0P5_PUCGR</name>
<evidence type="ECO:0000313" key="2">
    <source>
        <dbReference type="Proteomes" id="UP000324748"/>
    </source>
</evidence>
<dbReference type="AlphaFoldDB" id="A0A5B0R0P5"/>
<accession>A0A5B0R0P5</accession>
<protein>
    <submittedName>
        <fullName evidence="1">Uncharacterized protein</fullName>
    </submittedName>
</protein>
<evidence type="ECO:0000313" key="1">
    <source>
        <dbReference type="EMBL" id="KAA1118969.1"/>
    </source>
</evidence>
<dbReference type="Proteomes" id="UP000324748">
    <property type="component" value="Unassembled WGS sequence"/>
</dbReference>
<organism evidence="1 2">
    <name type="scientific">Puccinia graminis f. sp. tritici</name>
    <dbReference type="NCBI Taxonomy" id="56615"/>
    <lineage>
        <taxon>Eukaryota</taxon>
        <taxon>Fungi</taxon>
        <taxon>Dikarya</taxon>
        <taxon>Basidiomycota</taxon>
        <taxon>Pucciniomycotina</taxon>
        <taxon>Pucciniomycetes</taxon>
        <taxon>Pucciniales</taxon>
        <taxon>Pucciniaceae</taxon>
        <taxon>Puccinia</taxon>
    </lineage>
</organism>
<gene>
    <name evidence="1" type="ORF">PGT21_011738</name>
</gene>
<reference evidence="1 2" key="1">
    <citation type="submission" date="2019-05" db="EMBL/GenBank/DDBJ databases">
        <title>Emergence of the Ug99 lineage of the wheat stem rust pathogen through somatic hybridization.</title>
        <authorList>
            <person name="Li F."/>
            <person name="Upadhyaya N.M."/>
            <person name="Sperschneider J."/>
            <person name="Matny O."/>
            <person name="Nguyen-Phuc H."/>
            <person name="Mago R."/>
            <person name="Raley C."/>
            <person name="Miller M.E."/>
            <person name="Silverstein K.A.T."/>
            <person name="Henningsen E."/>
            <person name="Hirsch C.D."/>
            <person name="Visser B."/>
            <person name="Pretorius Z.A."/>
            <person name="Steffenson B.J."/>
            <person name="Schwessinger B."/>
            <person name="Dodds P.N."/>
            <person name="Figueroa M."/>
        </authorList>
    </citation>
    <scope>NUCLEOTIDE SEQUENCE [LARGE SCALE GENOMIC DNA]</scope>
    <source>
        <strain evidence="1">21-0</strain>
    </source>
</reference>
<keyword evidence="2" id="KW-1185">Reference proteome</keyword>
<comment type="caution">
    <text evidence="1">The sequence shown here is derived from an EMBL/GenBank/DDBJ whole genome shotgun (WGS) entry which is preliminary data.</text>
</comment>
<sequence length="76" mass="8312">MGLVNPTPPGKVTRCVRVRRTCAEEGQIPDPAEFRGIGSSANKGFVILLDRRKLLINEHADRSKSTEALPAIVFPI</sequence>